<reference evidence="1 2" key="1">
    <citation type="submission" date="2022-10" db="EMBL/GenBank/DDBJ databases">
        <title>The complete genomes of actinobacterial strains from the NBC collection.</title>
        <authorList>
            <person name="Joergensen T.S."/>
            <person name="Alvarez Arevalo M."/>
            <person name="Sterndorff E.B."/>
            <person name="Faurdal D."/>
            <person name="Vuksanovic O."/>
            <person name="Mourched A.-S."/>
            <person name="Charusanti P."/>
            <person name="Shaw S."/>
            <person name="Blin K."/>
            <person name="Weber T."/>
        </authorList>
    </citation>
    <scope>NUCLEOTIDE SEQUENCE [LARGE SCALE GENOMIC DNA]</scope>
    <source>
        <strain evidence="1 2">NBC 01792</strain>
    </source>
</reference>
<gene>
    <name evidence="1" type="ORF">OG849_08445</name>
</gene>
<accession>A0ABZ1ET67</accession>
<sequence length="331" mass="36353">MSEPESRRAGPGLEFFTGFVVSGTVGGADATSTPGEVTAILGDGFVESLTGPGQLLRCYDLVEFAWQRDAPVEPWLGLYATVQTHRLEVPLLIGDLAASLGRIGFPLVEVAPDGTGCRRFVRADSRVGVLVDEESGEVLQLTAPAWFAPGPRGEPSPWSREAVRDRVRHPIGLGEPEREAWARRRQPEAVDEAARWWWSLWVGCRQRIPIGVVRNHDPDRVAVREAGLWLLGKCEAAGVLDRTDAVCELARYELLEPDATVRACLDAIAVSRADVASRDSTPYNRENLEAVNLSRAAKRLSIAAGALLPRVRDRALRAEVEAWLKLRPRLM</sequence>
<dbReference type="RefSeq" id="WP_326706226.1">
    <property type="nucleotide sequence ID" value="NZ_CP109083.1"/>
</dbReference>
<evidence type="ECO:0000313" key="1">
    <source>
        <dbReference type="EMBL" id="WSB07276.1"/>
    </source>
</evidence>
<proteinExistence type="predicted"/>
<dbReference type="Proteomes" id="UP001356428">
    <property type="component" value="Chromosome"/>
</dbReference>
<evidence type="ECO:0000313" key="2">
    <source>
        <dbReference type="Proteomes" id="UP001356428"/>
    </source>
</evidence>
<protein>
    <recommendedName>
        <fullName evidence="3">PE-PGRS family protein</fullName>
    </recommendedName>
</protein>
<name>A0ABZ1ET67_9ACTN</name>
<evidence type="ECO:0008006" key="3">
    <source>
        <dbReference type="Google" id="ProtNLM"/>
    </source>
</evidence>
<organism evidence="1 2">
    <name type="scientific">Streptomyces cyaneofuscatus</name>
    <dbReference type="NCBI Taxonomy" id="66883"/>
    <lineage>
        <taxon>Bacteria</taxon>
        <taxon>Bacillati</taxon>
        <taxon>Actinomycetota</taxon>
        <taxon>Actinomycetes</taxon>
        <taxon>Kitasatosporales</taxon>
        <taxon>Streptomycetaceae</taxon>
        <taxon>Streptomyces</taxon>
    </lineage>
</organism>
<keyword evidence="2" id="KW-1185">Reference proteome</keyword>
<dbReference type="EMBL" id="CP109083">
    <property type="protein sequence ID" value="WSB07276.1"/>
    <property type="molecule type" value="Genomic_DNA"/>
</dbReference>